<dbReference type="GO" id="GO:0046983">
    <property type="term" value="F:protein dimerization activity"/>
    <property type="evidence" value="ECO:0007669"/>
    <property type="project" value="InterPro"/>
</dbReference>
<dbReference type="FunFam" id="3.40.50.150:FF:000057">
    <property type="entry name" value="O-methyltransferase ZRP4"/>
    <property type="match status" value="1"/>
</dbReference>
<feature type="domain" description="O-methyltransferase dimerisation" evidence="5">
    <location>
        <begin position="24"/>
        <end position="114"/>
    </location>
</feature>
<name>A0A0H4CRP0_BETPL</name>
<gene>
    <name evidence="6" type="primary">Cco2</name>
</gene>
<evidence type="ECO:0000313" key="6">
    <source>
        <dbReference type="EMBL" id="AKN79310.1"/>
    </source>
</evidence>
<dbReference type="PANTHER" id="PTHR11746">
    <property type="entry name" value="O-METHYLTRANSFERASE"/>
    <property type="match status" value="1"/>
</dbReference>
<dbReference type="Pfam" id="PF08100">
    <property type="entry name" value="Dimerisation"/>
    <property type="match status" value="1"/>
</dbReference>
<proteinExistence type="evidence at transcript level"/>
<reference evidence="6" key="1">
    <citation type="submission" date="2015-01" db="EMBL/GenBank/DDBJ databases">
        <title>The molecular mechanism of BplMYB46 from Betula platyphylla in mediating drought and salt tolerance and formation of secondary wall.</title>
        <authorList>
            <person name="Guo H."/>
            <person name="Yang C."/>
            <person name="Wang Y."/>
            <person name="Wang C."/>
        </authorList>
    </citation>
    <scope>NUCLEOTIDE SEQUENCE</scope>
</reference>
<evidence type="ECO:0000259" key="4">
    <source>
        <dbReference type="Pfam" id="PF00891"/>
    </source>
</evidence>
<dbReference type="InterPro" id="IPR016461">
    <property type="entry name" value="COMT-like"/>
</dbReference>
<dbReference type="InterPro" id="IPR001077">
    <property type="entry name" value="COMT_C"/>
</dbReference>
<dbReference type="Gene3D" id="1.10.10.10">
    <property type="entry name" value="Winged helix-like DNA-binding domain superfamily/Winged helix DNA-binding domain"/>
    <property type="match status" value="1"/>
</dbReference>
<evidence type="ECO:0000256" key="3">
    <source>
        <dbReference type="ARBA" id="ARBA00022691"/>
    </source>
</evidence>
<protein>
    <submittedName>
        <fullName evidence="6">Caffeovl-CoAO-methyltransferase 2</fullName>
    </submittedName>
</protein>
<evidence type="ECO:0000256" key="2">
    <source>
        <dbReference type="ARBA" id="ARBA00022679"/>
    </source>
</evidence>
<dbReference type="InterPro" id="IPR036390">
    <property type="entry name" value="WH_DNA-bd_sf"/>
</dbReference>
<dbReference type="InterPro" id="IPR029063">
    <property type="entry name" value="SAM-dependent_MTases_sf"/>
</dbReference>
<dbReference type="GO" id="GO:0008171">
    <property type="term" value="F:O-methyltransferase activity"/>
    <property type="evidence" value="ECO:0007669"/>
    <property type="project" value="InterPro"/>
</dbReference>
<evidence type="ECO:0000256" key="1">
    <source>
        <dbReference type="ARBA" id="ARBA00022603"/>
    </source>
</evidence>
<dbReference type="InterPro" id="IPR012967">
    <property type="entry name" value="COMT_dimerisation"/>
</dbReference>
<dbReference type="SUPFAM" id="SSF46785">
    <property type="entry name" value="Winged helix' DNA-binding domain"/>
    <property type="match status" value="1"/>
</dbReference>
<dbReference type="GO" id="GO:0008757">
    <property type="term" value="F:S-adenosylmethionine-dependent methyltransferase activity"/>
    <property type="evidence" value="ECO:0007669"/>
    <property type="project" value="UniProtKB-ARBA"/>
</dbReference>
<dbReference type="Gene3D" id="3.40.50.150">
    <property type="entry name" value="Vaccinia Virus protein VP39"/>
    <property type="match status" value="2"/>
</dbReference>
<dbReference type="Pfam" id="PF00891">
    <property type="entry name" value="Methyltransf_2"/>
    <property type="match status" value="1"/>
</dbReference>
<accession>A0A0H4CRP0</accession>
<dbReference type="EMBL" id="KP711312">
    <property type="protein sequence ID" value="AKN79310.1"/>
    <property type="molecule type" value="mRNA"/>
</dbReference>
<sequence>MDLVESQGVSVSHELFQVQSHLYKHIFSYIDSMSLNTAIQLGIPDVIHNHGQPITLPQLVSKLHIRPNKTSFVHRLMRLLVQSGFFDKTKVHENEEEEEEAYGLTPSSRLVLKDNVTNLSPFVLAVLDPILVSPWHVLGDWLRGSTELTPFEKAHGMGVWTYFNQNPGYNCIFNEAMASDSQLMRFVVEDYKPIFEGLGSLVDVGGGTGTVARIISEAFPHIKCTVFDLPHVVANLPETTNLKFVGGDMFHSIPSADALLIKWILHDWSDEECVKILKRCKEAITSEGKEGKVIIIDVVINEDKDEDDVTKTKLLFDTFMMVLVTGKERKGKVIIIDMVINEEKDEDDVIKTKLLFDMLMMVFATGKERDKKEWEKLFLEAGFSYYKIVASYGMKSVIEEEWEKLFLEAGFSHYKIVASYGVKSIIEIYP</sequence>
<evidence type="ECO:0000259" key="5">
    <source>
        <dbReference type="Pfam" id="PF08100"/>
    </source>
</evidence>
<keyword evidence="3" id="KW-0949">S-adenosyl-L-methionine</keyword>
<dbReference type="FunFam" id="1.10.10.10:FF:000213">
    <property type="entry name" value="Coniferyl alcohol 9-O-methyltransferase"/>
    <property type="match status" value="1"/>
</dbReference>
<dbReference type="PROSITE" id="PS51683">
    <property type="entry name" value="SAM_OMT_II"/>
    <property type="match status" value="1"/>
</dbReference>
<dbReference type="GO" id="GO:0032259">
    <property type="term" value="P:methylation"/>
    <property type="evidence" value="ECO:0007669"/>
    <property type="project" value="UniProtKB-KW"/>
</dbReference>
<feature type="domain" description="O-methyltransferase C-terminal" evidence="4">
    <location>
        <begin position="135"/>
        <end position="330"/>
    </location>
</feature>
<dbReference type="SUPFAM" id="SSF53335">
    <property type="entry name" value="S-adenosyl-L-methionine-dependent methyltransferases"/>
    <property type="match status" value="2"/>
</dbReference>
<dbReference type="GO" id="GO:0009717">
    <property type="term" value="P:isoflavonoid biosynthetic process"/>
    <property type="evidence" value="ECO:0007669"/>
    <property type="project" value="UniProtKB-ARBA"/>
</dbReference>
<dbReference type="InterPro" id="IPR036388">
    <property type="entry name" value="WH-like_DNA-bd_sf"/>
</dbReference>
<dbReference type="AlphaFoldDB" id="A0A0H4CRP0"/>
<keyword evidence="1 6" id="KW-0489">Methyltransferase</keyword>
<organism evidence="6">
    <name type="scientific">Betula platyphylla</name>
    <name type="common">Asian white birch</name>
    <dbReference type="NCBI Taxonomy" id="78630"/>
    <lineage>
        <taxon>Eukaryota</taxon>
        <taxon>Viridiplantae</taxon>
        <taxon>Streptophyta</taxon>
        <taxon>Embryophyta</taxon>
        <taxon>Tracheophyta</taxon>
        <taxon>Spermatophyta</taxon>
        <taxon>Magnoliopsida</taxon>
        <taxon>eudicotyledons</taxon>
        <taxon>Gunneridae</taxon>
        <taxon>Pentapetalae</taxon>
        <taxon>rosids</taxon>
        <taxon>fabids</taxon>
        <taxon>Fagales</taxon>
        <taxon>Betulaceae</taxon>
        <taxon>Betula</taxon>
    </lineage>
</organism>
<keyword evidence="2 6" id="KW-0808">Transferase</keyword>